<reference evidence="1" key="1">
    <citation type="submission" date="2022-10" db="EMBL/GenBank/DDBJ databases">
        <title>The complete genomes of actinobacterial strains from the NBC collection.</title>
        <authorList>
            <person name="Joergensen T.S."/>
            <person name="Alvarez Arevalo M."/>
            <person name="Sterndorff E.B."/>
            <person name="Faurdal D."/>
            <person name="Vuksanovic O."/>
            <person name="Mourched A.-S."/>
            <person name="Charusanti P."/>
            <person name="Shaw S."/>
            <person name="Blin K."/>
            <person name="Weber T."/>
        </authorList>
    </citation>
    <scope>NUCLEOTIDE SEQUENCE</scope>
    <source>
        <strain evidence="1">NBC_01482</strain>
    </source>
</reference>
<evidence type="ECO:0008006" key="3">
    <source>
        <dbReference type="Google" id="ProtNLM"/>
    </source>
</evidence>
<dbReference type="RefSeq" id="WP_329414659.1">
    <property type="nucleotide sequence ID" value="NZ_CP109441.1"/>
</dbReference>
<keyword evidence="2" id="KW-1185">Reference proteome</keyword>
<organism evidence="1 2">
    <name type="scientific">Nocardia vinacea</name>
    <dbReference type="NCBI Taxonomy" id="96468"/>
    <lineage>
        <taxon>Bacteria</taxon>
        <taxon>Bacillati</taxon>
        <taxon>Actinomycetota</taxon>
        <taxon>Actinomycetes</taxon>
        <taxon>Mycobacteriales</taxon>
        <taxon>Nocardiaceae</taxon>
        <taxon>Nocardia</taxon>
    </lineage>
</organism>
<dbReference type="Proteomes" id="UP001432062">
    <property type="component" value="Chromosome"/>
</dbReference>
<name>A0ABZ1Z6D7_9NOCA</name>
<sequence length="130" mass="13615">MVDVDYGQAEISAFNAAAGARAVQFDPAAVAEAVALYDRMIAGLYQIRDRMRDAVNGGGFGGFESGLQLQRGFSTKAADGADAVSQLIEGAMRLQEAYLRAGGLITEADQRNAETLRFVAEAAGPGNIQA</sequence>
<evidence type="ECO:0000313" key="2">
    <source>
        <dbReference type="Proteomes" id="UP001432062"/>
    </source>
</evidence>
<dbReference type="EMBL" id="CP109441">
    <property type="protein sequence ID" value="WUV49946.1"/>
    <property type="molecule type" value="Genomic_DNA"/>
</dbReference>
<proteinExistence type="predicted"/>
<evidence type="ECO:0000313" key="1">
    <source>
        <dbReference type="EMBL" id="WUV49946.1"/>
    </source>
</evidence>
<gene>
    <name evidence="1" type="ORF">OG563_18175</name>
</gene>
<protein>
    <recommendedName>
        <fullName evidence="3">PE family protein</fullName>
    </recommendedName>
</protein>
<accession>A0ABZ1Z6D7</accession>